<dbReference type="InterPro" id="IPR051824">
    <property type="entry name" value="LRR_Rcpt-Like_S/T_Kinase"/>
</dbReference>
<sequence length="701" mass="78760">MPSGTSYLVKKINWTDEIFQLCSHDRFRQELEVLGKLSISNVMIPLAYVETEDSAYLFFEYAQQGTLFDVLHGSMRNGLDWASRYSIAVGVAQGLAFLHTSGPIIPLDLSSGNIMLKSLMDPQIGDIELCKIVDPSKSTDNLSTVAGSVGYIPPEYSTTMRATMAGNVYSFGVILLELLTGKPAVSDGTELAKWVLRDSIAMQEDQWDRILDFRVSRVSYAIRSQMLAFLRIAYSCVNPSPEARPKMKTVLRMLLNNPPSHPKDPPWSISETTLSPNTCPDSIVNIILSMKSNWILMPNPHIPKSVLPAQATPWDKWRRHRIAITELQLYLELQASLCACTVLEESRSKHLMRQVMLLQTTISSPPLQHHQPVSLSSSCSVLPLGPLKLRPHKLSLQLLLHWRSFNVLNCLPKNHAIVQHYGEPYLTSSMLANGLNVDRFPSVQILQMKLALGSHTSHKFKKYLGNLLKIDDIIDWRRLGIWVSAFSFGQISWLVSAEVARAAKIVEPDAVYEVGELFELGIQLSYLLILLGLLGAGSFFVIRQVLVRRELDLSAKELQEQVRSGEANATALFELGAVMLRRKFYPAATKYLLQAIQNWDGDDQDLAQVYNALGVSYTRDEKIDKGIAQFETAVKLQPGYVTAWNNLGDAYEKKKDYKSAMKAFEEVLLFDPNNKVARPRRDALKDKAQFYKGVAVKSKDR</sequence>
<feature type="repeat" description="TPR" evidence="13">
    <location>
        <begin position="607"/>
        <end position="640"/>
    </location>
</feature>
<evidence type="ECO:0000256" key="8">
    <source>
        <dbReference type="ARBA" id="ARBA00022840"/>
    </source>
</evidence>
<evidence type="ECO:0000259" key="15">
    <source>
        <dbReference type="PROSITE" id="PS50011"/>
    </source>
</evidence>
<dbReference type="GO" id="GO:0005524">
    <property type="term" value="F:ATP binding"/>
    <property type="evidence" value="ECO:0007669"/>
    <property type="project" value="UniProtKB-KW"/>
</dbReference>
<dbReference type="SUPFAM" id="SSF56112">
    <property type="entry name" value="Protein kinase-like (PK-like)"/>
    <property type="match status" value="1"/>
</dbReference>
<keyword evidence="5" id="KW-0732">Signal</keyword>
<dbReference type="Gene3D" id="1.10.510.10">
    <property type="entry name" value="Transferase(Phosphotransferase) domain 1"/>
    <property type="match status" value="1"/>
</dbReference>
<dbReference type="PANTHER" id="PTHR48006">
    <property type="entry name" value="LEUCINE-RICH REPEAT-CONTAINING PROTEIN DDB_G0281931-RELATED"/>
    <property type="match status" value="1"/>
</dbReference>
<keyword evidence="6" id="KW-0677">Repeat</keyword>
<dbReference type="AlphaFoldDB" id="A0A7J7BUQ4"/>
<evidence type="ECO:0000313" key="16">
    <source>
        <dbReference type="EMBL" id="KAF5725623.1"/>
    </source>
</evidence>
<dbReference type="EMBL" id="JAAARO010000023">
    <property type="protein sequence ID" value="KAF5725623.1"/>
    <property type="molecule type" value="Genomic_DNA"/>
</dbReference>
<dbReference type="Gene3D" id="1.25.40.10">
    <property type="entry name" value="Tetratricopeptide repeat domain"/>
    <property type="match status" value="1"/>
</dbReference>
<dbReference type="SMART" id="SM00028">
    <property type="entry name" value="TPR"/>
    <property type="match status" value="3"/>
</dbReference>
<keyword evidence="9 14" id="KW-1133">Transmembrane helix</keyword>
<keyword evidence="8" id="KW-0067">ATP-binding</keyword>
<keyword evidence="11" id="KW-0675">Receptor</keyword>
<dbReference type="Pfam" id="PF00515">
    <property type="entry name" value="TPR_1"/>
    <property type="match status" value="1"/>
</dbReference>
<dbReference type="GO" id="GO:0004672">
    <property type="term" value="F:protein kinase activity"/>
    <property type="evidence" value="ECO:0007669"/>
    <property type="project" value="InterPro"/>
</dbReference>
<dbReference type="Pfam" id="PF13181">
    <property type="entry name" value="TPR_8"/>
    <property type="match status" value="1"/>
</dbReference>
<feature type="repeat" description="TPR" evidence="13">
    <location>
        <begin position="641"/>
        <end position="674"/>
    </location>
</feature>
<dbReference type="InterPro" id="IPR011009">
    <property type="entry name" value="Kinase-like_dom_sf"/>
</dbReference>
<dbReference type="PROSITE" id="PS50293">
    <property type="entry name" value="TPR_REGION"/>
    <property type="match status" value="1"/>
</dbReference>
<evidence type="ECO:0000256" key="1">
    <source>
        <dbReference type="ARBA" id="ARBA00004479"/>
    </source>
</evidence>
<comment type="caution">
    <text evidence="16">The sequence shown here is derived from an EMBL/GenBank/DDBJ whole genome shotgun (WGS) entry which is preliminary data.</text>
</comment>
<dbReference type="Proteomes" id="UP000593562">
    <property type="component" value="Unassembled WGS sequence"/>
</dbReference>
<dbReference type="InterPro" id="IPR019734">
    <property type="entry name" value="TPR_rpt"/>
</dbReference>
<evidence type="ECO:0000256" key="4">
    <source>
        <dbReference type="ARBA" id="ARBA00022692"/>
    </source>
</evidence>
<evidence type="ECO:0000256" key="2">
    <source>
        <dbReference type="ARBA" id="ARBA00022614"/>
    </source>
</evidence>
<keyword evidence="2" id="KW-0433">Leucine-rich repeat</keyword>
<accession>A0A7J7BUQ4</accession>
<dbReference type="InterPro" id="IPR011990">
    <property type="entry name" value="TPR-like_helical_dom_sf"/>
</dbReference>
<reference evidence="16 17" key="1">
    <citation type="journal article" date="2020" name="Nat. Commun.">
        <title>Genome of Tripterygium wilfordii and identification of cytochrome P450 involved in triptolide biosynthesis.</title>
        <authorList>
            <person name="Tu L."/>
            <person name="Su P."/>
            <person name="Zhang Z."/>
            <person name="Gao L."/>
            <person name="Wang J."/>
            <person name="Hu T."/>
            <person name="Zhou J."/>
            <person name="Zhang Y."/>
            <person name="Zhao Y."/>
            <person name="Liu Y."/>
            <person name="Song Y."/>
            <person name="Tong Y."/>
            <person name="Lu Y."/>
            <person name="Yang J."/>
            <person name="Xu C."/>
            <person name="Jia M."/>
            <person name="Peters R.J."/>
            <person name="Huang L."/>
            <person name="Gao W."/>
        </authorList>
    </citation>
    <scope>NUCLEOTIDE SEQUENCE [LARGE SCALE GENOMIC DNA]</scope>
    <source>
        <strain evidence="17">cv. XIE 37</strain>
        <tissue evidence="16">Leaf</tissue>
    </source>
</reference>
<evidence type="ECO:0000256" key="11">
    <source>
        <dbReference type="ARBA" id="ARBA00023170"/>
    </source>
</evidence>
<keyword evidence="12" id="KW-0325">Glycoprotein</keyword>
<dbReference type="InParanoid" id="A0A7J7BUQ4"/>
<dbReference type="Pfam" id="PF00069">
    <property type="entry name" value="Pkinase"/>
    <property type="match status" value="1"/>
</dbReference>
<keyword evidence="7" id="KW-0547">Nucleotide-binding</keyword>
<feature type="transmembrane region" description="Helical" evidence="14">
    <location>
        <begin position="524"/>
        <end position="542"/>
    </location>
</feature>
<keyword evidence="13" id="KW-0802">TPR repeat</keyword>
<keyword evidence="3" id="KW-0808">Transferase</keyword>
<evidence type="ECO:0000256" key="14">
    <source>
        <dbReference type="SAM" id="Phobius"/>
    </source>
</evidence>
<comment type="subcellular location">
    <subcellularLocation>
        <location evidence="1">Membrane</location>
        <topology evidence="1">Single-pass type I membrane protein</topology>
    </subcellularLocation>
</comment>
<evidence type="ECO:0000256" key="12">
    <source>
        <dbReference type="ARBA" id="ARBA00023180"/>
    </source>
</evidence>
<dbReference type="PROSITE" id="PS50005">
    <property type="entry name" value="TPR"/>
    <property type="match status" value="2"/>
</dbReference>
<keyword evidence="4 14" id="KW-0812">Transmembrane</keyword>
<dbReference type="InterPro" id="IPR000719">
    <property type="entry name" value="Prot_kinase_dom"/>
</dbReference>
<dbReference type="PROSITE" id="PS50011">
    <property type="entry name" value="PROTEIN_KINASE_DOM"/>
    <property type="match status" value="1"/>
</dbReference>
<protein>
    <submittedName>
        <fullName evidence="16">Tetratricopeptide repeat superfamily protein isoform 1</fullName>
    </submittedName>
</protein>
<organism evidence="16 17">
    <name type="scientific">Tripterygium wilfordii</name>
    <name type="common">Thunder God vine</name>
    <dbReference type="NCBI Taxonomy" id="458696"/>
    <lineage>
        <taxon>Eukaryota</taxon>
        <taxon>Viridiplantae</taxon>
        <taxon>Streptophyta</taxon>
        <taxon>Embryophyta</taxon>
        <taxon>Tracheophyta</taxon>
        <taxon>Spermatophyta</taxon>
        <taxon>Magnoliopsida</taxon>
        <taxon>eudicotyledons</taxon>
        <taxon>Gunneridae</taxon>
        <taxon>Pentapetalae</taxon>
        <taxon>rosids</taxon>
        <taxon>fabids</taxon>
        <taxon>Celastrales</taxon>
        <taxon>Celastraceae</taxon>
        <taxon>Tripterygium</taxon>
    </lineage>
</organism>
<proteinExistence type="predicted"/>
<keyword evidence="17" id="KW-1185">Reference proteome</keyword>
<evidence type="ECO:0000256" key="6">
    <source>
        <dbReference type="ARBA" id="ARBA00022737"/>
    </source>
</evidence>
<keyword evidence="10 14" id="KW-0472">Membrane</keyword>
<evidence type="ECO:0000256" key="3">
    <source>
        <dbReference type="ARBA" id="ARBA00022679"/>
    </source>
</evidence>
<dbReference type="Gene3D" id="3.30.200.20">
    <property type="entry name" value="Phosphorylase Kinase, domain 1"/>
    <property type="match status" value="1"/>
</dbReference>
<evidence type="ECO:0000256" key="9">
    <source>
        <dbReference type="ARBA" id="ARBA00022989"/>
    </source>
</evidence>
<evidence type="ECO:0000256" key="7">
    <source>
        <dbReference type="ARBA" id="ARBA00022741"/>
    </source>
</evidence>
<name>A0A7J7BUQ4_TRIWF</name>
<dbReference type="SUPFAM" id="SSF48452">
    <property type="entry name" value="TPR-like"/>
    <property type="match status" value="1"/>
</dbReference>
<dbReference type="PANTHER" id="PTHR48006:SF92">
    <property type="entry name" value="LRR RECEPTOR-LIKE SERINE_THREONINE-PROTEIN KINASE GSO1"/>
    <property type="match status" value="1"/>
</dbReference>
<evidence type="ECO:0000256" key="13">
    <source>
        <dbReference type="PROSITE-ProRule" id="PRU00339"/>
    </source>
</evidence>
<evidence type="ECO:0000256" key="5">
    <source>
        <dbReference type="ARBA" id="ARBA00022729"/>
    </source>
</evidence>
<evidence type="ECO:0000313" key="17">
    <source>
        <dbReference type="Proteomes" id="UP000593562"/>
    </source>
</evidence>
<feature type="domain" description="Protein kinase" evidence="15">
    <location>
        <begin position="1"/>
        <end position="264"/>
    </location>
</feature>
<evidence type="ECO:0000256" key="10">
    <source>
        <dbReference type="ARBA" id="ARBA00023136"/>
    </source>
</evidence>
<dbReference type="GO" id="GO:0016020">
    <property type="term" value="C:membrane"/>
    <property type="evidence" value="ECO:0007669"/>
    <property type="project" value="UniProtKB-SubCell"/>
</dbReference>
<dbReference type="FunFam" id="1.10.510.10:FF:000388">
    <property type="entry name" value="Leucine-rich repeat receptor-like tyrosine-protein kinase PXC3"/>
    <property type="match status" value="1"/>
</dbReference>
<gene>
    <name evidence="16" type="ORF">HS088_TW23G00349</name>
</gene>